<reference evidence="4 5" key="1">
    <citation type="submission" date="2024-09" db="EMBL/GenBank/DDBJ databases">
        <authorList>
            <person name="Sun Q."/>
            <person name="Mori K."/>
        </authorList>
    </citation>
    <scope>NUCLEOTIDE SEQUENCE [LARGE SCALE GENOMIC DNA]</scope>
    <source>
        <strain evidence="4 5">NCAIM B.02415</strain>
    </source>
</reference>
<dbReference type="PANTHER" id="PTHR48081">
    <property type="entry name" value="AB HYDROLASE SUPERFAMILY PROTEIN C4A8.06C"/>
    <property type="match status" value="1"/>
</dbReference>
<name>A0ABV6KYU5_9SPHI</name>
<dbReference type="GO" id="GO:0016787">
    <property type="term" value="F:hydrolase activity"/>
    <property type="evidence" value="ECO:0007669"/>
    <property type="project" value="UniProtKB-KW"/>
</dbReference>
<feature type="domain" description="Dienelactone hydrolase" evidence="2">
    <location>
        <begin position="207"/>
        <end position="286"/>
    </location>
</feature>
<evidence type="ECO:0000259" key="3">
    <source>
        <dbReference type="Pfam" id="PF20434"/>
    </source>
</evidence>
<dbReference type="SUPFAM" id="SSF53474">
    <property type="entry name" value="alpha/beta-Hydrolases"/>
    <property type="match status" value="1"/>
</dbReference>
<feature type="domain" description="BD-FAE-like" evidence="3">
    <location>
        <begin position="58"/>
        <end position="156"/>
    </location>
</feature>
<evidence type="ECO:0000313" key="4">
    <source>
        <dbReference type="EMBL" id="MFC0512647.1"/>
    </source>
</evidence>
<organism evidence="4 5">
    <name type="scientific">Mucilaginibacter angelicae</name>
    <dbReference type="NCBI Taxonomy" id="869718"/>
    <lineage>
        <taxon>Bacteria</taxon>
        <taxon>Pseudomonadati</taxon>
        <taxon>Bacteroidota</taxon>
        <taxon>Sphingobacteriia</taxon>
        <taxon>Sphingobacteriales</taxon>
        <taxon>Sphingobacteriaceae</taxon>
        <taxon>Mucilaginibacter</taxon>
    </lineage>
</organism>
<evidence type="ECO:0000256" key="1">
    <source>
        <dbReference type="ARBA" id="ARBA00022801"/>
    </source>
</evidence>
<dbReference type="Gene3D" id="3.40.50.1820">
    <property type="entry name" value="alpha/beta hydrolase"/>
    <property type="match status" value="1"/>
</dbReference>
<accession>A0ABV6KYU5</accession>
<dbReference type="InterPro" id="IPR029058">
    <property type="entry name" value="AB_hydrolase_fold"/>
</dbReference>
<gene>
    <name evidence="4" type="ORF">ACFFGT_00490</name>
</gene>
<dbReference type="EMBL" id="JBHLTS010000004">
    <property type="protein sequence ID" value="MFC0512647.1"/>
    <property type="molecule type" value="Genomic_DNA"/>
</dbReference>
<dbReference type="RefSeq" id="WP_377020525.1">
    <property type="nucleotide sequence ID" value="NZ_JBHLTS010000004.1"/>
</dbReference>
<dbReference type="Pfam" id="PF01738">
    <property type="entry name" value="DLH"/>
    <property type="match status" value="1"/>
</dbReference>
<dbReference type="Pfam" id="PF20434">
    <property type="entry name" value="BD-FAE"/>
    <property type="match status" value="1"/>
</dbReference>
<proteinExistence type="predicted"/>
<protein>
    <submittedName>
        <fullName evidence="4">Alpha/beta hydrolase</fullName>
    </submittedName>
</protein>
<evidence type="ECO:0000259" key="2">
    <source>
        <dbReference type="Pfam" id="PF01738"/>
    </source>
</evidence>
<evidence type="ECO:0000313" key="5">
    <source>
        <dbReference type="Proteomes" id="UP001589828"/>
    </source>
</evidence>
<keyword evidence="1 4" id="KW-0378">Hydrolase</keyword>
<sequence length="293" mass="31807">MKRYILFLLLACIAICARPKDKATKLYSLTRIDAANPDSFIYRRAGKVSLKAYVFRPATGGKHPAILLFHGGAWRLGEAAWTFGRAKEFADKGIVAIAIDYRLANNGLSPIDGVEDACAAFAWVRAQAKTLGIDTKRVAGYGVSAGGHLVAATALIPAVNGKKISDAERPNALLLYSPALNMAPDPYFNGLMKGKGDPAAYSPSAYITRKLPPTLIIQGERDSIVYTKDAIAFRDEAVKAGAKCTLYVYPGVGHLLTRNLKIQYKDFDSDPAYAADAHQREDDFLTALGYMKK</sequence>
<keyword evidence="5" id="KW-1185">Reference proteome</keyword>
<dbReference type="InterPro" id="IPR002925">
    <property type="entry name" value="Dienelactn_hydro"/>
</dbReference>
<dbReference type="InterPro" id="IPR050300">
    <property type="entry name" value="GDXG_lipolytic_enzyme"/>
</dbReference>
<dbReference type="Proteomes" id="UP001589828">
    <property type="component" value="Unassembled WGS sequence"/>
</dbReference>
<dbReference type="InterPro" id="IPR049492">
    <property type="entry name" value="BD-FAE-like_dom"/>
</dbReference>
<comment type="caution">
    <text evidence="4">The sequence shown here is derived from an EMBL/GenBank/DDBJ whole genome shotgun (WGS) entry which is preliminary data.</text>
</comment>